<evidence type="ECO:0000259" key="1">
    <source>
        <dbReference type="Pfam" id="PF13843"/>
    </source>
</evidence>
<reference evidence="2 3" key="1">
    <citation type="journal article" date="2021" name="Elife">
        <title>Chloroplast acquisition without the gene transfer in kleptoplastic sea slugs, Plakobranchus ocellatus.</title>
        <authorList>
            <person name="Maeda T."/>
            <person name="Takahashi S."/>
            <person name="Yoshida T."/>
            <person name="Shimamura S."/>
            <person name="Takaki Y."/>
            <person name="Nagai Y."/>
            <person name="Toyoda A."/>
            <person name="Suzuki Y."/>
            <person name="Arimoto A."/>
            <person name="Ishii H."/>
            <person name="Satoh N."/>
            <person name="Nishiyama T."/>
            <person name="Hasebe M."/>
            <person name="Maruyama T."/>
            <person name="Minagawa J."/>
            <person name="Obokata J."/>
            <person name="Shigenobu S."/>
        </authorList>
    </citation>
    <scope>NUCLEOTIDE SEQUENCE [LARGE SCALE GENOMIC DNA]</scope>
</reference>
<sequence length="242" mass="27765">MVLSSHLLNNGVTLVGTVRRDKRFLPHDFQKGTKMSKGNAMFAFTKTTTICAYKSNTKKHVVVLSTMHHSADRGTTNKPEIVESYNSIKGGVDFMNQMCHKFTTKRKTNRWPMLLFYNMLDLASIASIICWRKTFPEDTLSKKDMRAQFNIAISRELVQAQLDRRSELTSLSLYLRTVINTAVSVYYVTEGRQGENLHTQKKWGRCHLCPRKKDTKTVQRCSSCNNFVCKGHVKKQVLCDKC</sequence>
<comment type="caution">
    <text evidence="2">The sequence shown here is derived from an EMBL/GenBank/DDBJ whole genome shotgun (WGS) entry which is preliminary data.</text>
</comment>
<name>A0AAV4F1K2_9GAST</name>
<dbReference type="PANTHER" id="PTHR46599">
    <property type="entry name" value="PIGGYBAC TRANSPOSABLE ELEMENT-DERIVED PROTEIN 4"/>
    <property type="match status" value="1"/>
</dbReference>
<dbReference type="Pfam" id="PF13843">
    <property type="entry name" value="DDE_Tnp_1_7"/>
    <property type="match status" value="1"/>
</dbReference>
<organism evidence="2 3">
    <name type="scientific">Elysia marginata</name>
    <dbReference type="NCBI Taxonomy" id="1093978"/>
    <lineage>
        <taxon>Eukaryota</taxon>
        <taxon>Metazoa</taxon>
        <taxon>Spiralia</taxon>
        <taxon>Lophotrochozoa</taxon>
        <taxon>Mollusca</taxon>
        <taxon>Gastropoda</taxon>
        <taxon>Heterobranchia</taxon>
        <taxon>Euthyneura</taxon>
        <taxon>Panpulmonata</taxon>
        <taxon>Sacoglossa</taxon>
        <taxon>Placobranchoidea</taxon>
        <taxon>Plakobranchidae</taxon>
        <taxon>Elysia</taxon>
    </lineage>
</organism>
<dbReference type="InterPro" id="IPR029526">
    <property type="entry name" value="PGBD"/>
</dbReference>
<dbReference type="EMBL" id="BMAT01004037">
    <property type="protein sequence ID" value="GFR66931.1"/>
    <property type="molecule type" value="Genomic_DNA"/>
</dbReference>
<dbReference type="PANTHER" id="PTHR46599:SF6">
    <property type="entry name" value="DUAL SPECIFICITY PHOSPHATASE 26"/>
    <property type="match status" value="1"/>
</dbReference>
<protein>
    <submittedName>
        <fullName evidence="2">PiggyBac transposable element-derived protein 4</fullName>
    </submittedName>
</protein>
<gene>
    <name evidence="2" type="ORF">ElyMa_001983700</name>
</gene>
<proteinExistence type="predicted"/>
<feature type="domain" description="PiggyBac transposable element-derived protein" evidence="1">
    <location>
        <begin position="5"/>
        <end position="123"/>
    </location>
</feature>
<dbReference type="Proteomes" id="UP000762676">
    <property type="component" value="Unassembled WGS sequence"/>
</dbReference>
<evidence type="ECO:0000313" key="2">
    <source>
        <dbReference type="EMBL" id="GFR66931.1"/>
    </source>
</evidence>
<accession>A0AAV4F1K2</accession>
<keyword evidence="3" id="KW-1185">Reference proteome</keyword>
<evidence type="ECO:0000313" key="3">
    <source>
        <dbReference type="Proteomes" id="UP000762676"/>
    </source>
</evidence>
<dbReference type="AlphaFoldDB" id="A0AAV4F1K2"/>